<dbReference type="RefSeq" id="WP_052558240.1">
    <property type="nucleotide sequence ID" value="NZ_JMCC02000147.1"/>
</dbReference>
<dbReference type="InterPro" id="IPR007715">
    <property type="entry name" value="Coq4"/>
</dbReference>
<name>A0A0C2CR55_9BACT</name>
<dbReference type="GO" id="GO:0006744">
    <property type="term" value="P:ubiquinone biosynthetic process"/>
    <property type="evidence" value="ECO:0007669"/>
    <property type="project" value="InterPro"/>
</dbReference>
<gene>
    <name evidence="1" type="ORF">DB30_01853</name>
</gene>
<protein>
    <recommendedName>
        <fullName evidence="3">Coenzyme Q (Ubiquinone) biosynthesis protein Coq4</fullName>
    </recommendedName>
</protein>
<reference evidence="1 2" key="1">
    <citation type="submission" date="2014-12" db="EMBL/GenBank/DDBJ databases">
        <title>Genome assembly of Enhygromyxa salina DSM 15201.</title>
        <authorList>
            <person name="Sharma G."/>
            <person name="Subramanian S."/>
        </authorList>
    </citation>
    <scope>NUCLEOTIDE SEQUENCE [LARGE SCALE GENOMIC DNA]</scope>
    <source>
        <strain evidence="1 2">DSM 15201</strain>
    </source>
</reference>
<organism evidence="1 2">
    <name type="scientific">Enhygromyxa salina</name>
    <dbReference type="NCBI Taxonomy" id="215803"/>
    <lineage>
        <taxon>Bacteria</taxon>
        <taxon>Pseudomonadati</taxon>
        <taxon>Myxococcota</taxon>
        <taxon>Polyangia</taxon>
        <taxon>Nannocystales</taxon>
        <taxon>Nannocystaceae</taxon>
        <taxon>Enhygromyxa</taxon>
    </lineage>
</organism>
<dbReference type="PANTHER" id="PTHR12922">
    <property type="entry name" value="UBIQUINONE BIOSYNTHESIS PROTEIN"/>
    <property type="match status" value="1"/>
</dbReference>
<comment type="caution">
    <text evidence="1">The sequence shown here is derived from an EMBL/GenBank/DDBJ whole genome shotgun (WGS) entry which is preliminary data.</text>
</comment>
<evidence type="ECO:0000313" key="2">
    <source>
        <dbReference type="Proteomes" id="UP000031599"/>
    </source>
</evidence>
<evidence type="ECO:0008006" key="3">
    <source>
        <dbReference type="Google" id="ProtNLM"/>
    </source>
</evidence>
<dbReference type="EMBL" id="JMCC02000147">
    <property type="protein sequence ID" value="KIG12170.1"/>
    <property type="molecule type" value="Genomic_DNA"/>
</dbReference>
<dbReference type="AlphaFoldDB" id="A0A0C2CR55"/>
<dbReference type="Pfam" id="PF05019">
    <property type="entry name" value="Coq4"/>
    <property type="match status" value="1"/>
</dbReference>
<sequence>MTRLELLRKIREAQANPALIGDVPVYKGELSGARARPEVEAQLDRVRGYAPPVDLDALAQLPDGTLGREYLRFLQSNKLHPIVLTGNCDPEMVARNAFTVRYAIIHDMVHVLTGFDASWPGEVGVWAFVGGQNYSAGFRLTAIVALLFAPLRCPLRLGAAWRSFRRGWGIGKRAKLLLAVRLEDEFARPLDELRAELGLAGPD</sequence>
<dbReference type="Proteomes" id="UP000031599">
    <property type="component" value="Unassembled WGS sequence"/>
</dbReference>
<accession>A0A0C2CR55</accession>
<evidence type="ECO:0000313" key="1">
    <source>
        <dbReference type="EMBL" id="KIG12170.1"/>
    </source>
</evidence>
<dbReference type="PANTHER" id="PTHR12922:SF7">
    <property type="entry name" value="UBIQUINONE BIOSYNTHESIS PROTEIN COQ4 HOMOLOG, MITOCHONDRIAL"/>
    <property type="match status" value="1"/>
</dbReference>
<proteinExistence type="predicted"/>